<accession>A0A7J5ZZG0</accession>
<evidence type="ECO:0000313" key="2">
    <source>
        <dbReference type="Proteomes" id="UP000593565"/>
    </source>
</evidence>
<name>A0A7J5ZZG0_AMEME</name>
<evidence type="ECO:0000313" key="1">
    <source>
        <dbReference type="EMBL" id="KAF4075823.1"/>
    </source>
</evidence>
<protein>
    <submittedName>
        <fullName evidence="1">Uncharacterized protein</fullName>
    </submittedName>
</protein>
<dbReference type="Proteomes" id="UP000593565">
    <property type="component" value="Unassembled WGS sequence"/>
</dbReference>
<keyword evidence="2" id="KW-1185">Reference proteome</keyword>
<feature type="non-terminal residue" evidence="1">
    <location>
        <position position="1"/>
    </location>
</feature>
<organism evidence="1 2">
    <name type="scientific">Ameiurus melas</name>
    <name type="common">Black bullhead</name>
    <name type="synonym">Silurus melas</name>
    <dbReference type="NCBI Taxonomy" id="219545"/>
    <lineage>
        <taxon>Eukaryota</taxon>
        <taxon>Metazoa</taxon>
        <taxon>Chordata</taxon>
        <taxon>Craniata</taxon>
        <taxon>Vertebrata</taxon>
        <taxon>Euteleostomi</taxon>
        <taxon>Actinopterygii</taxon>
        <taxon>Neopterygii</taxon>
        <taxon>Teleostei</taxon>
        <taxon>Ostariophysi</taxon>
        <taxon>Siluriformes</taxon>
        <taxon>Ictaluridae</taxon>
        <taxon>Ameiurus</taxon>
    </lineage>
</organism>
<comment type="caution">
    <text evidence="1">The sequence shown here is derived from an EMBL/GenBank/DDBJ whole genome shotgun (WGS) entry which is preliminary data.</text>
</comment>
<gene>
    <name evidence="1" type="ORF">AMELA_G00223200</name>
</gene>
<dbReference type="AlphaFoldDB" id="A0A7J5ZZG0"/>
<dbReference type="EMBL" id="JAAGNN010000020">
    <property type="protein sequence ID" value="KAF4075823.1"/>
    <property type="molecule type" value="Genomic_DNA"/>
</dbReference>
<proteinExistence type="predicted"/>
<reference evidence="1 2" key="1">
    <citation type="submission" date="2020-02" db="EMBL/GenBank/DDBJ databases">
        <title>A chromosome-scale genome assembly of the black bullhead catfish (Ameiurus melas).</title>
        <authorList>
            <person name="Wen M."/>
            <person name="Zham M."/>
            <person name="Cabau C."/>
            <person name="Klopp C."/>
            <person name="Donnadieu C."/>
            <person name="Roques C."/>
            <person name="Bouchez O."/>
            <person name="Lampietro C."/>
            <person name="Jouanno E."/>
            <person name="Herpin A."/>
            <person name="Louis A."/>
            <person name="Berthelot C."/>
            <person name="Parey E."/>
            <person name="Roest-Crollius H."/>
            <person name="Braasch I."/>
            <person name="Postlethwait J."/>
            <person name="Robinson-Rechavi M."/>
            <person name="Echchiki A."/>
            <person name="Begum T."/>
            <person name="Montfort J."/>
            <person name="Schartl M."/>
            <person name="Bobe J."/>
            <person name="Guiguen Y."/>
        </authorList>
    </citation>
    <scope>NUCLEOTIDE SEQUENCE [LARGE SCALE GENOMIC DNA]</scope>
    <source>
        <strain evidence="1">M_S1</strain>
        <tissue evidence="1">Blood</tissue>
    </source>
</reference>
<sequence>MLFWFQCSATLHLRKGMPADLDTPARGLHWPRVFLCGETDETLRLFARFQSQTTPVRSLLLNCNLETVGTSSSQRIQVSKYNIAPLGLTDYMKIYH</sequence>